<dbReference type="InterPro" id="IPR051209">
    <property type="entry name" value="FAD-bind_Monooxygenase_sf"/>
</dbReference>
<dbReference type="OrthoDB" id="74360at2759"/>
<reference evidence="2" key="2">
    <citation type="journal article" date="2020" name="Nat. Commun.">
        <title>Large-scale genome sequencing of mycorrhizal fungi provides insights into the early evolution of symbiotic traits.</title>
        <authorList>
            <person name="Miyauchi S."/>
            <person name="Kiss E."/>
            <person name="Kuo A."/>
            <person name="Drula E."/>
            <person name="Kohler A."/>
            <person name="Sanchez-Garcia M."/>
            <person name="Morin E."/>
            <person name="Andreopoulos B."/>
            <person name="Barry K.W."/>
            <person name="Bonito G."/>
            <person name="Buee M."/>
            <person name="Carver A."/>
            <person name="Chen C."/>
            <person name="Cichocki N."/>
            <person name="Clum A."/>
            <person name="Culley D."/>
            <person name="Crous P.W."/>
            <person name="Fauchery L."/>
            <person name="Girlanda M."/>
            <person name="Hayes R.D."/>
            <person name="Keri Z."/>
            <person name="LaButti K."/>
            <person name="Lipzen A."/>
            <person name="Lombard V."/>
            <person name="Magnuson J."/>
            <person name="Maillard F."/>
            <person name="Murat C."/>
            <person name="Nolan M."/>
            <person name="Ohm R.A."/>
            <person name="Pangilinan J."/>
            <person name="Pereira M.F."/>
            <person name="Perotto S."/>
            <person name="Peter M."/>
            <person name="Pfister S."/>
            <person name="Riley R."/>
            <person name="Sitrit Y."/>
            <person name="Stielow J.B."/>
            <person name="Szollosi G."/>
            <person name="Zifcakova L."/>
            <person name="Stursova M."/>
            <person name="Spatafora J.W."/>
            <person name="Tedersoo L."/>
            <person name="Vaario L.M."/>
            <person name="Yamada A."/>
            <person name="Yan M."/>
            <person name="Wang P."/>
            <person name="Xu J."/>
            <person name="Bruns T."/>
            <person name="Baldrian P."/>
            <person name="Vilgalys R."/>
            <person name="Dunand C."/>
            <person name="Henrissat B."/>
            <person name="Grigoriev I.V."/>
            <person name="Hibbett D."/>
            <person name="Nagy L.G."/>
            <person name="Martin F.M."/>
        </authorList>
    </citation>
    <scope>NUCLEOTIDE SEQUENCE</scope>
    <source>
        <strain evidence="2">Prilba</strain>
    </source>
</reference>
<reference evidence="2" key="1">
    <citation type="submission" date="2019-10" db="EMBL/GenBank/DDBJ databases">
        <authorList>
            <consortium name="DOE Joint Genome Institute"/>
            <person name="Kuo A."/>
            <person name="Miyauchi S."/>
            <person name="Kiss E."/>
            <person name="Drula E."/>
            <person name="Kohler A."/>
            <person name="Sanchez-Garcia M."/>
            <person name="Andreopoulos B."/>
            <person name="Barry K.W."/>
            <person name="Bonito G."/>
            <person name="Buee M."/>
            <person name="Carver A."/>
            <person name="Chen C."/>
            <person name="Cichocki N."/>
            <person name="Clum A."/>
            <person name="Culley D."/>
            <person name="Crous P.W."/>
            <person name="Fauchery L."/>
            <person name="Girlanda M."/>
            <person name="Hayes R."/>
            <person name="Keri Z."/>
            <person name="LaButti K."/>
            <person name="Lipzen A."/>
            <person name="Lombard V."/>
            <person name="Magnuson J."/>
            <person name="Maillard F."/>
            <person name="Morin E."/>
            <person name="Murat C."/>
            <person name="Nolan M."/>
            <person name="Ohm R."/>
            <person name="Pangilinan J."/>
            <person name="Pereira M."/>
            <person name="Perotto S."/>
            <person name="Peter M."/>
            <person name="Riley R."/>
            <person name="Sitrit Y."/>
            <person name="Stielow B."/>
            <person name="Szollosi G."/>
            <person name="Zifcakova L."/>
            <person name="Stursova M."/>
            <person name="Spatafora J.W."/>
            <person name="Tedersoo L."/>
            <person name="Vaario L.-M."/>
            <person name="Yamada A."/>
            <person name="Yan M."/>
            <person name="Wang P."/>
            <person name="Xu J."/>
            <person name="Bruns T."/>
            <person name="Baldrian P."/>
            <person name="Vilgalys R."/>
            <person name="Henrissat B."/>
            <person name="Grigoriev I.V."/>
            <person name="Hibbett D."/>
            <person name="Nagy L.G."/>
            <person name="Martin F.M."/>
        </authorList>
    </citation>
    <scope>NUCLEOTIDE SEQUENCE</scope>
    <source>
        <strain evidence="2">Prilba</strain>
    </source>
</reference>
<comment type="caution">
    <text evidence="2">The sequence shown here is derived from an EMBL/GenBank/DDBJ whole genome shotgun (WGS) entry which is preliminary data.</text>
</comment>
<comment type="similarity">
    <text evidence="1">Belongs to the FAD-binding monooxygenase family.</text>
</comment>
<protein>
    <submittedName>
        <fullName evidence="2">FAD/NAD-P-binding domain-containing protein</fullName>
    </submittedName>
</protein>
<dbReference type="AlphaFoldDB" id="A0A9P5TA68"/>
<organism evidence="2 3">
    <name type="scientific">Russula ochroleuca</name>
    <dbReference type="NCBI Taxonomy" id="152965"/>
    <lineage>
        <taxon>Eukaryota</taxon>
        <taxon>Fungi</taxon>
        <taxon>Dikarya</taxon>
        <taxon>Basidiomycota</taxon>
        <taxon>Agaricomycotina</taxon>
        <taxon>Agaricomycetes</taxon>
        <taxon>Russulales</taxon>
        <taxon>Russulaceae</taxon>
        <taxon>Russula</taxon>
    </lineage>
</organism>
<dbReference type="SUPFAM" id="SSF51905">
    <property type="entry name" value="FAD/NAD(P)-binding domain"/>
    <property type="match status" value="1"/>
</dbReference>
<dbReference type="Proteomes" id="UP000759537">
    <property type="component" value="Unassembled WGS sequence"/>
</dbReference>
<evidence type="ECO:0000313" key="2">
    <source>
        <dbReference type="EMBL" id="KAF8481554.1"/>
    </source>
</evidence>
<dbReference type="Gene3D" id="3.50.50.60">
    <property type="entry name" value="FAD/NAD(P)-binding domain"/>
    <property type="match status" value="2"/>
</dbReference>
<dbReference type="PANTHER" id="PTHR42877:SF7">
    <property type="entry name" value="FLAVIN-BINDING MONOOXYGENASE-RELATED"/>
    <property type="match status" value="1"/>
</dbReference>
<evidence type="ECO:0000313" key="3">
    <source>
        <dbReference type="Proteomes" id="UP000759537"/>
    </source>
</evidence>
<evidence type="ECO:0000256" key="1">
    <source>
        <dbReference type="ARBA" id="ARBA00010139"/>
    </source>
</evidence>
<accession>A0A9P5TA68</accession>
<sequence length="614" mass="68598">MPTSTPPSTKPDFSVDESRRIKVVCIGAGFAGIIAGIRFTQKIPNLDLTIYEKEDGIGGTWYVNRYPGVACDIPAHSYQYTFEDNTEWSGIYANGPEILADMRRIVEKYKLMKYIRLSHELTHAAWDENAGQWHLRVHRGEEEIEDTADVLLLGVGWLNRPKWPEIPGLREFRGRLLHTAQWDVGTSDVDGSLDEDRVPHTWHDKVVGVIGNGSSGIQIVPALQPKVGSLVNFARSKNWISFSFAMQKALETLGRAPGNNDLNFSEEERARLRDPANCKRFRREMETEMQSLGSQFSIRGSELQKTFAGILAEDAKKKLASRPELIEHFIPAWSVSCRRLTPGVGYFEALCSDNTKLETTEIARMTPTGTVELCNGQTHELDVLICATGFDTSFQYPFHVLGRDGQSLSERWATSTSTGVGSGPEAYMSLAVDGFPNLFISGGPHSAVTSGSLLNIAEHVVGYVVEAVRKMQRERLRSMEVRQEAMEDWSSHVRVSISGGPCTIYTDPCNSWFKDSEGRVIALWPGTCLHAIYTLAHPRWEDFEYKLLDPAKGRLYWLGDGQTYNQKMGAGNRKWLSLPRVDSTNGVEIFLHVLTSGVWHLDAVDVPAGIVYLP</sequence>
<dbReference type="PANTHER" id="PTHR42877">
    <property type="entry name" value="L-ORNITHINE N(5)-MONOOXYGENASE-RELATED"/>
    <property type="match status" value="1"/>
</dbReference>
<name>A0A9P5TA68_9AGAM</name>
<gene>
    <name evidence="2" type="ORF">DFH94DRAFT_628480</name>
</gene>
<keyword evidence="3" id="KW-1185">Reference proteome</keyword>
<dbReference type="Pfam" id="PF13450">
    <property type="entry name" value="NAD_binding_8"/>
    <property type="match status" value="1"/>
</dbReference>
<proteinExistence type="inferred from homology"/>
<dbReference type="InterPro" id="IPR036188">
    <property type="entry name" value="FAD/NAD-bd_sf"/>
</dbReference>
<dbReference type="EMBL" id="WHVB01000006">
    <property type="protein sequence ID" value="KAF8481554.1"/>
    <property type="molecule type" value="Genomic_DNA"/>
</dbReference>